<organism evidence="1 2">
    <name type="scientific">Araneus ventricosus</name>
    <name type="common">Orbweaver spider</name>
    <name type="synonym">Epeira ventricosa</name>
    <dbReference type="NCBI Taxonomy" id="182803"/>
    <lineage>
        <taxon>Eukaryota</taxon>
        <taxon>Metazoa</taxon>
        <taxon>Ecdysozoa</taxon>
        <taxon>Arthropoda</taxon>
        <taxon>Chelicerata</taxon>
        <taxon>Arachnida</taxon>
        <taxon>Araneae</taxon>
        <taxon>Araneomorphae</taxon>
        <taxon>Entelegynae</taxon>
        <taxon>Araneoidea</taxon>
        <taxon>Araneidae</taxon>
        <taxon>Araneus</taxon>
    </lineage>
</organism>
<comment type="caution">
    <text evidence="1">The sequence shown here is derived from an EMBL/GenBank/DDBJ whole genome shotgun (WGS) entry which is preliminary data.</text>
</comment>
<dbReference type="EMBL" id="BGPR01039228">
    <property type="protein sequence ID" value="GBO15156.1"/>
    <property type="molecule type" value="Genomic_DNA"/>
</dbReference>
<dbReference type="OrthoDB" id="6421035at2759"/>
<accession>A0A4Y2UTY2</accession>
<protein>
    <submittedName>
        <fullName evidence="1">Uncharacterized protein</fullName>
    </submittedName>
</protein>
<reference evidence="1 2" key="1">
    <citation type="journal article" date="2019" name="Sci. Rep.">
        <title>Orb-weaving spider Araneus ventricosus genome elucidates the spidroin gene catalogue.</title>
        <authorList>
            <person name="Kono N."/>
            <person name="Nakamura H."/>
            <person name="Ohtoshi R."/>
            <person name="Moran D.A.P."/>
            <person name="Shinohara A."/>
            <person name="Yoshida Y."/>
            <person name="Fujiwara M."/>
            <person name="Mori M."/>
            <person name="Tomita M."/>
            <person name="Arakawa K."/>
        </authorList>
    </citation>
    <scope>NUCLEOTIDE SEQUENCE [LARGE SCALE GENOMIC DNA]</scope>
</reference>
<evidence type="ECO:0000313" key="2">
    <source>
        <dbReference type="Proteomes" id="UP000499080"/>
    </source>
</evidence>
<dbReference type="AlphaFoldDB" id="A0A4Y2UTY2"/>
<sequence length="90" mass="9834">MASSKKDEKLSPGAEKVLALPINDVLKPLSKVTVLYLRYNGWFTKGAETFGLASVTITNSKGDYIFKSCGKGIILKDNEYQELKETAGTC</sequence>
<dbReference type="Proteomes" id="UP000499080">
    <property type="component" value="Unassembled WGS sequence"/>
</dbReference>
<keyword evidence="2" id="KW-1185">Reference proteome</keyword>
<evidence type="ECO:0000313" key="1">
    <source>
        <dbReference type="EMBL" id="GBO15156.1"/>
    </source>
</evidence>
<name>A0A4Y2UTY2_ARAVE</name>
<gene>
    <name evidence="1" type="ORF">AVEN_269267_1</name>
</gene>
<proteinExistence type="predicted"/>